<dbReference type="Proteomes" id="UP000567795">
    <property type="component" value="Unassembled WGS sequence"/>
</dbReference>
<dbReference type="Gene3D" id="3.40.710.10">
    <property type="entry name" value="DD-peptidase/beta-lactamase superfamily"/>
    <property type="match status" value="1"/>
</dbReference>
<dbReference type="AlphaFoldDB" id="A0A853A1H1"/>
<keyword evidence="5" id="KW-1185">Reference proteome</keyword>
<feature type="signal peptide" evidence="2">
    <location>
        <begin position="1"/>
        <end position="31"/>
    </location>
</feature>
<keyword evidence="2" id="KW-0732">Signal</keyword>
<keyword evidence="4" id="KW-0121">Carboxypeptidase</keyword>
<evidence type="ECO:0000313" key="5">
    <source>
        <dbReference type="Proteomes" id="UP000567795"/>
    </source>
</evidence>
<dbReference type="Pfam" id="PF00144">
    <property type="entry name" value="Beta-lactamase"/>
    <property type="match status" value="1"/>
</dbReference>
<dbReference type="EC" id="3.4.16.4" evidence="4"/>
<dbReference type="SUPFAM" id="SSF56601">
    <property type="entry name" value="beta-lactamase/transpeptidase-like"/>
    <property type="match status" value="1"/>
</dbReference>
<dbReference type="InterPro" id="IPR012338">
    <property type="entry name" value="Beta-lactam/transpept-like"/>
</dbReference>
<evidence type="ECO:0000256" key="2">
    <source>
        <dbReference type="SAM" id="SignalP"/>
    </source>
</evidence>
<dbReference type="PANTHER" id="PTHR46825">
    <property type="entry name" value="D-ALANYL-D-ALANINE-CARBOXYPEPTIDASE/ENDOPEPTIDASE AMPH"/>
    <property type="match status" value="1"/>
</dbReference>
<evidence type="ECO:0000256" key="1">
    <source>
        <dbReference type="SAM" id="MobiDB-lite"/>
    </source>
</evidence>
<dbReference type="InterPro" id="IPR001466">
    <property type="entry name" value="Beta-lactam-related"/>
</dbReference>
<comment type="caution">
    <text evidence="4">The sequence shown here is derived from an EMBL/GenBank/DDBJ whole genome shotgun (WGS) entry which is preliminary data.</text>
</comment>
<dbReference type="GO" id="GO:0009002">
    <property type="term" value="F:serine-type D-Ala-D-Ala carboxypeptidase activity"/>
    <property type="evidence" value="ECO:0007669"/>
    <property type="project" value="UniProtKB-EC"/>
</dbReference>
<protein>
    <submittedName>
        <fullName evidence="4">D-alanyl-D-alanine carboxypeptidase</fullName>
        <ecNumber evidence="4">3.4.16.4</ecNumber>
    </submittedName>
</protein>
<keyword evidence="4" id="KW-0378">Hydrolase</keyword>
<feature type="region of interest" description="Disordered" evidence="1">
    <location>
        <begin position="410"/>
        <end position="433"/>
    </location>
</feature>
<sequence>MRLTRRPTRTVAATLAAGVVAGVLAAAPASAAPATSPATAPGGGNPAGTPARPYLQAALDGIPAAGVPGALALVEDEQGRWLGGSGVADVRNGRAVDPAGRYRAASVTKTFVATVVLQLVAEGRLGLDDPVADHLPGLLPYPEPITVRQLLQHTSGLPRDIVHWHDLTEVDTARWRDYRPLDLVAEATRQPLAFAPGTGWQYSNIGYTVLGLLIEEVTGHSLNQALTSRVLRPLGLRDTYLSGSFPFVLRPAFRGYELLYEPYTSFTDVTDYNVSRVWASGSLVSSARDLNRFYGALLEGELLPAEQLAEMQRTVPIAEGSPVGYGLGLFRLPVWCGDGMTAAWGHGGDLPGFSNWALWAEDTGAQIAVAMSQSLTLDPESTGLALNGVLAAGLCGEQIEAPAARAAGGATVELPDPGSLGPLPSAGDPVVAP</sequence>
<evidence type="ECO:0000259" key="3">
    <source>
        <dbReference type="Pfam" id="PF00144"/>
    </source>
</evidence>
<dbReference type="InterPro" id="IPR050491">
    <property type="entry name" value="AmpC-like"/>
</dbReference>
<dbReference type="PANTHER" id="PTHR46825:SF7">
    <property type="entry name" value="D-ALANYL-D-ALANINE CARBOXYPEPTIDASE"/>
    <property type="match status" value="1"/>
</dbReference>
<gene>
    <name evidence="4" type="ORF">FHU37_005238</name>
</gene>
<feature type="region of interest" description="Disordered" evidence="1">
    <location>
        <begin position="32"/>
        <end position="51"/>
    </location>
</feature>
<reference evidence="4 5" key="1">
    <citation type="submission" date="2020-07" db="EMBL/GenBank/DDBJ databases">
        <title>Sequencing the genomes of 1000 actinobacteria strains.</title>
        <authorList>
            <person name="Klenk H.-P."/>
        </authorList>
    </citation>
    <scope>NUCLEOTIDE SEQUENCE [LARGE SCALE GENOMIC DNA]</scope>
    <source>
        <strain evidence="4 5">DSM 42178</strain>
    </source>
</reference>
<organism evidence="4 5">
    <name type="scientific">Allostreptomyces psammosilenae</name>
    <dbReference type="NCBI Taxonomy" id="1892865"/>
    <lineage>
        <taxon>Bacteria</taxon>
        <taxon>Bacillati</taxon>
        <taxon>Actinomycetota</taxon>
        <taxon>Actinomycetes</taxon>
        <taxon>Kitasatosporales</taxon>
        <taxon>Streptomycetaceae</taxon>
        <taxon>Allostreptomyces</taxon>
    </lineage>
</organism>
<proteinExistence type="predicted"/>
<dbReference type="EMBL" id="JACBZD010000002">
    <property type="protein sequence ID" value="NYI08209.1"/>
    <property type="molecule type" value="Genomic_DNA"/>
</dbReference>
<evidence type="ECO:0000313" key="4">
    <source>
        <dbReference type="EMBL" id="NYI08209.1"/>
    </source>
</evidence>
<keyword evidence="4" id="KW-0645">Protease</keyword>
<accession>A0A853A1H1</accession>
<feature type="chain" id="PRO_5032942437" evidence="2">
    <location>
        <begin position="32"/>
        <end position="433"/>
    </location>
</feature>
<feature type="domain" description="Beta-lactamase-related" evidence="3">
    <location>
        <begin position="62"/>
        <end position="375"/>
    </location>
</feature>
<name>A0A853A1H1_9ACTN</name>
<dbReference type="RefSeq" id="WP_179817065.1">
    <property type="nucleotide sequence ID" value="NZ_JACBZD010000002.1"/>
</dbReference>